<evidence type="ECO:0000256" key="6">
    <source>
        <dbReference type="ARBA" id="ARBA00044538"/>
    </source>
</evidence>
<organism evidence="7 8">
    <name type="scientific">Youngiibacter multivorans</name>
    <dbReference type="NCBI Taxonomy" id="937251"/>
    <lineage>
        <taxon>Bacteria</taxon>
        <taxon>Bacillati</taxon>
        <taxon>Bacillota</taxon>
        <taxon>Clostridia</taxon>
        <taxon>Eubacteriales</taxon>
        <taxon>Clostridiaceae</taxon>
        <taxon>Youngiibacter</taxon>
    </lineage>
</organism>
<dbReference type="InterPro" id="IPR007422">
    <property type="entry name" value="Peptidase_Prp"/>
</dbReference>
<dbReference type="PANTHER" id="PTHR39178">
    <property type="entry name" value="HYPOTHETICAL RIBOSOME-ASSOCIATED PROTEIN"/>
    <property type="match status" value="1"/>
</dbReference>
<dbReference type="EMBL" id="JAGGKC010000016">
    <property type="protein sequence ID" value="MBP1919561.1"/>
    <property type="molecule type" value="Genomic_DNA"/>
</dbReference>
<keyword evidence="4" id="KW-0788">Thiol protease</keyword>
<evidence type="ECO:0000313" key="8">
    <source>
        <dbReference type="Proteomes" id="UP001519271"/>
    </source>
</evidence>
<evidence type="ECO:0000256" key="4">
    <source>
        <dbReference type="ARBA" id="ARBA00022807"/>
    </source>
</evidence>
<name>A0ABS4G4U0_9CLOT</name>
<dbReference type="CDD" id="cd16332">
    <property type="entry name" value="Prp-like"/>
    <property type="match status" value="1"/>
</dbReference>
<dbReference type="PANTHER" id="PTHR39178:SF1">
    <property type="entry name" value="RIBOSOMAL-PROCESSING CYSTEINE PROTEASE PRP"/>
    <property type="match status" value="1"/>
</dbReference>
<protein>
    <recommendedName>
        <fullName evidence="6">Ribosomal processing cysteine protease Prp</fullName>
    </recommendedName>
</protein>
<dbReference type="Proteomes" id="UP001519271">
    <property type="component" value="Unassembled WGS sequence"/>
</dbReference>
<dbReference type="Gene3D" id="3.30.70.1490">
    <property type="entry name" value="Cysteine protease Prp"/>
    <property type="match status" value="1"/>
</dbReference>
<evidence type="ECO:0000313" key="7">
    <source>
        <dbReference type="EMBL" id="MBP1919561.1"/>
    </source>
</evidence>
<evidence type="ECO:0000256" key="1">
    <source>
        <dbReference type="ARBA" id="ARBA00022517"/>
    </source>
</evidence>
<comment type="caution">
    <text evidence="7">The sequence shown here is derived from an EMBL/GenBank/DDBJ whole genome shotgun (WGS) entry which is preliminary data.</text>
</comment>
<proteinExistence type="inferred from homology"/>
<keyword evidence="3" id="KW-0378">Hydrolase</keyword>
<dbReference type="InterPro" id="IPR036764">
    <property type="entry name" value="Peptidase_Prp_sf"/>
</dbReference>
<keyword evidence="8" id="KW-1185">Reference proteome</keyword>
<accession>A0ABS4G4U0</accession>
<evidence type="ECO:0000256" key="5">
    <source>
        <dbReference type="ARBA" id="ARBA00044503"/>
    </source>
</evidence>
<keyword evidence="1" id="KW-0690">Ribosome biogenesis</keyword>
<reference evidence="7 8" key="1">
    <citation type="submission" date="2021-03" db="EMBL/GenBank/DDBJ databases">
        <title>Genomic Encyclopedia of Type Strains, Phase IV (KMG-IV): sequencing the most valuable type-strain genomes for metagenomic binning, comparative biology and taxonomic classification.</title>
        <authorList>
            <person name="Goeker M."/>
        </authorList>
    </citation>
    <scope>NUCLEOTIDE SEQUENCE [LARGE SCALE GENOMIC DNA]</scope>
    <source>
        <strain evidence="7 8">DSM 6139</strain>
    </source>
</reference>
<keyword evidence="2" id="KW-0645">Protease</keyword>
<evidence type="ECO:0000256" key="2">
    <source>
        <dbReference type="ARBA" id="ARBA00022670"/>
    </source>
</evidence>
<comment type="similarity">
    <text evidence="5">Belongs to the Prp family.</text>
</comment>
<sequence length="110" mass="12442">MLEARFLRRSGMLISFTFEGHADYGNYGEDIVCAAATAQCMMIYNGIDEILKIPNRLDMRQDGGYFSMSIDKANDAEKEKAQVLLETLRLGMQAIEAQYGDHIKIIEEEV</sequence>
<dbReference type="Pfam" id="PF04327">
    <property type="entry name" value="Peptidase_Prp"/>
    <property type="match status" value="1"/>
</dbReference>
<dbReference type="RefSeq" id="WP_209459759.1">
    <property type="nucleotide sequence ID" value="NZ_JAGGKC010000016.1"/>
</dbReference>
<dbReference type="SUPFAM" id="SSF118010">
    <property type="entry name" value="TM1457-like"/>
    <property type="match status" value="1"/>
</dbReference>
<gene>
    <name evidence="7" type="ORF">J2Z34_002050</name>
</gene>
<evidence type="ECO:0000256" key="3">
    <source>
        <dbReference type="ARBA" id="ARBA00022801"/>
    </source>
</evidence>